<reference evidence="8 9" key="1">
    <citation type="submission" date="2017-10" db="EMBL/GenBank/DDBJ databases">
        <title>Novel microbial diversity and functional potential in the marine mammal oral microbiome.</title>
        <authorList>
            <person name="Dudek N.K."/>
            <person name="Sun C.L."/>
            <person name="Burstein D."/>
            <person name="Kantor R.S."/>
            <person name="Aliaga Goltsman D.S."/>
            <person name="Bik E.M."/>
            <person name="Thomas B.C."/>
            <person name="Banfield J.F."/>
            <person name="Relman D.A."/>
        </authorList>
    </citation>
    <scope>NUCLEOTIDE SEQUENCE [LARGE SCALE GENOMIC DNA]</scope>
    <source>
        <strain evidence="8">DOLJORAL78_47_16</strain>
    </source>
</reference>
<accession>A0A2G6KFP3</accession>
<evidence type="ECO:0000313" key="9">
    <source>
        <dbReference type="Proteomes" id="UP000230821"/>
    </source>
</evidence>
<dbReference type="GO" id="GO:0005737">
    <property type="term" value="C:cytoplasm"/>
    <property type="evidence" value="ECO:0007669"/>
    <property type="project" value="UniProtKB-SubCell"/>
</dbReference>
<evidence type="ECO:0000256" key="2">
    <source>
        <dbReference type="ARBA" id="ARBA00005369"/>
    </source>
</evidence>
<dbReference type="NCBIfam" id="TIGR00080">
    <property type="entry name" value="pimt"/>
    <property type="match status" value="1"/>
</dbReference>
<dbReference type="FunFam" id="3.40.50.150:FF:000010">
    <property type="entry name" value="Protein-L-isoaspartate O-methyltransferase"/>
    <property type="match status" value="1"/>
</dbReference>
<dbReference type="PROSITE" id="PS01279">
    <property type="entry name" value="PCMT"/>
    <property type="match status" value="1"/>
</dbReference>
<sequence length="213" mass="23518">MSFDEETERMIEQQLIPRGIHAPRVLAAMRTVPRHLFVGHAFSSSAYGDHPLPIGEEQTISQPYMVALMTELLDVPEKSTVLEIGTGSGYQTAILAEVAEQVHTVERFDSLAEHARDVLERLQYTNIKFHVGDGTLGWNECAPYERILVTAGAPVVPESLIAQLADEGKLVIPVGDRMVQTLQIITKHGNRLETKTSCQCIFVKLIGQDGWGA</sequence>
<dbReference type="GO" id="GO:0004719">
    <property type="term" value="F:protein-L-isoaspartate (D-aspartate) O-methyltransferase activity"/>
    <property type="evidence" value="ECO:0007669"/>
    <property type="project" value="UniProtKB-UniRule"/>
</dbReference>
<keyword evidence="3 7" id="KW-0963">Cytoplasm</keyword>
<dbReference type="EMBL" id="PDSK01000091">
    <property type="protein sequence ID" value="PIE34210.1"/>
    <property type="molecule type" value="Genomic_DNA"/>
</dbReference>
<dbReference type="CDD" id="cd02440">
    <property type="entry name" value="AdoMet_MTases"/>
    <property type="match status" value="1"/>
</dbReference>
<dbReference type="InterPro" id="IPR029063">
    <property type="entry name" value="SAM-dependent_MTases_sf"/>
</dbReference>
<dbReference type="GO" id="GO:0032259">
    <property type="term" value="P:methylation"/>
    <property type="evidence" value="ECO:0007669"/>
    <property type="project" value="UniProtKB-KW"/>
</dbReference>
<evidence type="ECO:0000256" key="1">
    <source>
        <dbReference type="ARBA" id="ARBA00004496"/>
    </source>
</evidence>
<dbReference type="InterPro" id="IPR000682">
    <property type="entry name" value="PCMT"/>
</dbReference>
<proteinExistence type="inferred from homology"/>
<keyword evidence="5 7" id="KW-0808">Transferase</keyword>
<dbReference type="GO" id="GO:0030091">
    <property type="term" value="P:protein repair"/>
    <property type="evidence" value="ECO:0007669"/>
    <property type="project" value="UniProtKB-UniRule"/>
</dbReference>
<dbReference type="HAMAP" id="MF_00090">
    <property type="entry name" value="PIMT"/>
    <property type="match status" value="1"/>
</dbReference>
<evidence type="ECO:0000256" key="3">
    <source>
        <dbReference type="ARBA" id="ARBA00022490"/>
    </source>
</evidence>
<evidence type="ECO:0000256" key="6">
    <source>
        <dbReference type="ARBA" id="ARBA00022691"/>
    </source>
</evidence>
<comment type="function">
    <text evidence="7">Catalyzes the methyl esterification of L-isoaspartyl residues in peptides and proteins that result from spontaneous decomposition of normal L-aspartyl and L-asparaginyl residues. It plays a role in the repair and/or degradation of damaged proteins.</text>
</comment>
<dbReference type="PANTHER" id="PTHR11579:SF0">
    <property type="entry name" value="PROTEIN-L-ISOASPARTATE(D-ASPARTATE) O-METHYLTRANSFERASE"/>
    <property type="match status" value="1"/>
</dbReference>
<keyword evidence="6 7" id="KW-0949">S-adenosyl-L-methionine</keyword>
<comment type="catalytic activity">
    <reaction evidence="7">
        <text>[protein]-L-isoaspartate + S-adenosyl-L-methionine = [protein]-L-isoaspartate alpha-methyl ester + S-adenosyl-L-homocysteine</text>
        <dbReference type="Rhea" id="RHEA:12705"/>
        <dbReference type="Rhea" id="RHEA-COMP:12143"/>
        <dbReference type="Rhea" id="RHEA-COMP:12144"/>
        <dbReference type="ChEBI" id="CHEBI:57856"/>
        <dbReference type="ChEBI" id="CHEBI:59789"/>
        <dbReference type="ChEBI" id="CHEBI:90596"/>
        <dbReference type="ChEBI" id="CHEBI:90598"/>
        <dbReference type="EC" id="2.1.1.77"/>
    </reaction>
</comment>
<protein>
    <recommendedName>
        <fullName evidence="7">Protein-L-isoaspartate O-methyltransferase</fullName>
        <ecNumber evidence="7">2.1.1.77</ecNumber>
    </recommendedName>
    <alternativeName>
        <fullName evidence="7">L-isoaspartyl protein carboxyl methyltransferase</fullName>
    </alternativeName>
    <alternativeName>
        <fullName evidence="7">Protein L-isoaspartyl methyltransferase</fullName>
    </alternativeName>
    <alternativeName>
        <fullName evidence="7">Protein-beta-aspartate methyltransferase</fullName>
        <shortName evidence="7">PIMT</shortName>
    </alternativeName>
</protein>
<comment type="similarity">
    <text evidence="2 7">Belongs to the methyltransferase superfamily. L-isoaspartyl/D-aspartyl protein methyltransferase family.</text>
</comment>
<keyword evidence="4 7" id="KW-0489">Methyltransferase</keyword>
<dbReference type="Gene3D" id="3.40.50.150">
    <property type="entry name" value="Vaccinia Virus protein VP39"/>
    <property type="match status" value="1"/>
</dbReference>
<dbReference type="Pfam" id="PF01135">
    <property type="entry name" value="PCMT"/>
    <property type="match status" value="1"/>
</dbReference>
<evidence type="ECO:0000256" key="4">
    <source>
        <dbReference type="ARBA" id="ARBA00022603"/>
    </source>
</evidence>
<comment type="subcellular location">
    <subcellularLocation>
        <location evidence="1 7">Cytoplasm</location>
    </subcellularLocation>
</comment>
<dbReference type="AlphaFoldDB" id="A0A2G6KFP3"/>
<dbReference type="NCBIfam" id="NF001453">
    <property type="entry name" value="PRK00312.1"/>
    <property type="match status" value="1"/>
</dbReference>
<dbReference type="SUPFAM" id="SSF53335">
    <property type="entry name" value="S-adenosyl-L-methionine-dependent methyltransferases"/>
    <property type="match status" value="1"/>
</dbReference>
<dbReference type="EC" id="2.1.1.77" evidence="7"/>
<gene>
    <name evidence="7" type="primary">pcm</name>
    <name evidence="8" type="ORF">CSA56_08735</name>
</gene>
<name>A0A2G6KFP3_9BACT</name>
<evidence type="ECO:0000256" key="5">
    <source>
        <dbReference type="ARBA" id="ARBA00022679"/>
    </source>
</evidence>
<evidence type="ECO:0000256" key="7">
    <source>
        <dbReference type="HAMAP-Rule" id="MF_00090"/>
    </source>
</evidence>
<dbReference type="PANTHER" id="PTHR11579">
    <property type="entry name" value="PROTEIN-L-ISOASPARTATE O-METHYLTRANSFERASE"/>
    <property type="match status" value="1"/>
</dbReference>
<dbReference type="Proteomes" id="UP000230821">
    <property type="component" value="Unassembled WGS sequence"/>
</dbReference>
<evidence type="ECO:0000313" key="8">
    <source>
        <dbReference type="EMBL" id="PIE34210.1"/>
    </source>
</evidence>
<feature type="active site" evidence="7">
    <location>
        <position position="61"/>
    </location>
</feature>
<organism evidence="8 9">
    <name type="scientific">candidate division KSB3 bacterium</name>
    <dbReference type="NCBI Taxonomy" id="2044937"/>
    <lineage>
        <taxon>Bacteria</taxon>
        <taxon>candidate division KSB3</taxon>
    </lineage>
</organism>
<comment type="caution">
    <text evidence="8">The sequence shown here is derived from an EMBL/GenBank/DDBJ whole genome shotgun (WGS) entry which is preliminary data.</text>
</comment>